<gene>
    <name evidence="2" type="ORF">UFOVP1354_35</name>
    <name evidence="3" type="ORF">UFOVP1547_20</name>
    <name evidence="1" type="ORF">UFOVP930_31</name>
</gene>
<protein>
    <submittedName>
        <fullName evidence="1">Uncharacterized protein</fullName>
    </submittedName>
</protein>
<dbReference type="EMBL" id="LR797289">
    <property type="protein sequence ID" value="CAB4200333.1"/>
    <property type="molecule type" value="Genomic_DNA"/>
</dbReference>
<proteinExistence type="predicted"/>
<evidence type="ECO:0000313" key="2">
    <source>
        <dbReference type="EMBL" id="CAB4200333.1"/>
    </source>
</evidence>
<name>A0A6J5PRI0_9CAUD</name>
<dbReference type="EMBL" id="LR798461">
    <property type="protein sequence ID" value="CAB5238447.1"/>
    <property type="molecule type" value="Genomic_DNA"/>
</dbReference>
<reference evidence="1" key="1">
    <citation type="submission" date="2020-05" db="EMBL/GenBank/DDBJ databases">
        <authorList>
            <person name="Chiriac C."/>
            <person name="Salcher M."/>
            <person name="Ghai R."/>
            <person name="Kavagutti S V."/>
        </authorList>
    </citation>
    <scope>NUCLEOTIDE SEQUENCE</scope>
</reference>
<organism evidence="1">
    <name type="scientific">uncultured Caudovirales phage</name>
    <dbReference type="NCBI Taxonomy" id="2100421"/>
    <lineage>
        <taxon>Viruses</taxon>
        <taxon>Duplodnaviria</taxon>
        <taxon>Heunggongvirae</taxon>
        <taxon>Uroviricota</taxon>
        <taxon>Caudoviricetes</taxon>
        <taxon>Peduoviridae</taxon>
        <taxon>Maltschvirus</taxon>
        <taxon>Maltschvirus maltsch</taxon>
    </lineage>
</organism>
<sequence>MIGIVYASPDDLFPLYKQSKQAMRKGYDKGATC</sequence>
<dbReference type="EMBL" id="LR796873">
    <property type="protein sequence ID" value="CAB4171931.1"/>
    <property type="molecule type" value="Genomic_DNA"/>
</dbReference>
<evidence type="ECO:0000313" key="3">
    <source>
        <dbReference type="EMBL" id="CAB5238447.1"/>
    </source>
</evidence>
<accession>A0A6J5PRI0</accession>
<evidence type="ECO:0000313" key="1">
    <source>
        <dbReference type="EMBL" id="CAB4171931.1"/>
    </source>
</evidence>